<accession>A0A7J8BFC4</accession>
<feature type="region of interest" description="Disordered" evidence="1">
    <location>
        <begin position="106"/>
        <end position="133"/>
    </location>
</feature>
<evidence type="ECO:0000313" key="3">
    <source>
        <dbReference type="Proteomes" id="UP000593571"/>
    </source>
</evidence>
<dbReference type="Proteomes" id="UP000593571">
    <property type="component" value="Unassembled WGS sequence"/>
</dbReference>
<evidence type="ECO:0000256" key="1">
    <source>
        <dbReference type="SAM" id="MobiDB-lite"/>
    </source>
</evidence>
<comment type="caution">
    <text evidence="2">The sequence shown here is derived from an EMBL/GenBank/DDBJ whole genome shotgun (WGS) entry which is preliminary data.</text>
</comment>
<evidence type="ECO:0000313" key="2">
    <source>
        <dbReference type="EMBL" id="KAF6397146.1"/>
    </source>
</evidence>
<proteinExistence type="predicted"/>
<dbReference type="AlphaFoldDB" id="A0A7J8BFC4"/>
<reference evidence="2 3" key="1">
    <citation type="journal article" date="2020" name="Nature">
        <title>Six reference-quality genomes reveal evolution of bat adaptations.</title>
        <authorList>
            <person name="Jebb D."/>
            <person name="Huang Z."/>
            <person name="Pippel M."/>
            <person name="Hughes G.M."/>
            <person name="Lavrichenko K."/>
            <person name="Devanna P."/>
            <person name="Winkler S."/>
            <person name="Jermiin L.S."/>
            <person name="Skirmuntt E.C."/>
            <person name="Katzourakis A."/>
            <person name="Burkitt-Gray L."/>
            <person name="Ray D.A."/>
            <person name="Sullivan K.A.M."/>
            <person name="Roscito J.G."/>
            <person name="Kirilenko B.M."/>
            <person name="Davalos L.M."/>
            <person name="Corthals A.P."/>
            <person name="Power M.L."/>
            <person name="Jones G."/>
            <person name="Ransome R.D."/>
            <person name="Dechmann D.K.N."/>
            <person name="Locatelli A.G."/>
            <person name="Puechmaille S.J."/>
            <person name="Fedrigo O."/>
            <person name="Jarvis E.D."/>
            <person name="Hiller M."/>
            <person name="Vernes S.C."/>
            <person name="Myers E.W."/>
            <person name="Teeling E.C."/>
        </authorList>
    </citation>
    <scope>NUCLEOTIDE SEQUENCE [LARGE SCALE GENOMIC DNA]</scope>
    <source>
        <strain evidence="2">MRouAeg1</strain>
        <tissue evidence="2">Muscle</tissue>
    </source>
</reference>
<protein>
    <submittedName>
        <fullName evidence="2">Uncharacterized protein</fullName>
    </submittedName>
</protein>
<dbReference type="EMBL" id="JACASE010000017">
    <property type="protein sequence ID" value="KAF6397146.1"/>
    <property type="molecule type" value="Genomic_DNA"/>
</dbReference>
<organism evidence="2 3">
    <name type="scientific">Rousettus aegyptiacus</name>
    <name type="common">Egyptian fruit bat</name>
    <name type="synonym">Pteropus aegyptiacus</name>
    <dbReference type="NCBI Taxonomy" id="9407"/>
    <lineage>
        <taxon>Eukaryota</taxon>
        <taxon>Metazoa</taxon>
        <taxon>Chordata</taxon>
        <taxon>Craniata</taxon>
        <taxon>Vertebrata</taxon>
        <taxon>Euteleostomi</taxon>
        <taxon>Mammalia</taxon>
        <taxon>Eutheria</taxon>
        <taxon>Laurasiatheria</taxon>
        <taxon>Chiroptera</taxon>
        <taxon>Yinpterochiroptera</taxon>
        <taxon>Pteropodoidea</taxon>
        <taxon>Pteropodidae</taxon>
        <taxon>Rousettinae</taxon>
        <taxon>Rousettus</taxon>
    </lineage>
</organism>
<feature type="compositionally biased region" description="Basic and acidic residues" evidence="1">
    <location>
        <begin position="106"/>
        <end position="126"/>
    </location>
</feature>
<gene>
    <name evidence="2" type="ORF">HJG63_009808</name>
</gene>
<sequence length="133" mass="14899">MCAFRDLASQLWGRPPYHLAAELVVAPDPCYSCFFTINNDSSELPAGRALLHAASALTDELHVGMSRLAFEVIRNEGCLRRNGSLQKQSQTRNKPDVHQLMNERWRRVPAEDAAAPKDPRTEHTLRDGSTSEI</sequence>
<keyword evidence="3" id="KW-1185">Reference proteome</keyword>
<name>A0A7J8BFC4_ROUAE</name>